<dbReference type="InterPro" id="IPR008914">
    <property type="entry name" value="PEBP"/>
</dbReference>
<evidence type="ECO:0008006" key="3">
    <source>
        <dbReference type="Google" id="ProtNLM"/>
    </source>
</evidence>
<dbReference type="Proteomes" id="UP000051813">
    <property type="component" value="Unassembled WGS sequence"/>
</dbReference>
<dbReference type="PANTHER" id="PTHR30289:SF1">
    <property type="entry name" value="PEBP (PHOSPHATIDYLETHANOLAMINE-BINDING PROTEIN) FAMILY PROTEIN"/>
    <property type="match status" value="1"/>
</dbReference>
<dbReference type="NCBIfam" id="TIGR00481">
    <property type="entry name" value="YbhB/YbcL family Raf kinase inhibitor-like protein"/>
    <property type="match status" value="1"/>
</dbReference>
<protein>
    <recommendedName>
        <fullName evidence="3">Phospholipid-binding protein</fullName>
    </recommendedName>
</protein>
<keyword evidence="2" id="KW-1185">Reference proteome</keyword>
<dbReference type="InterPro" id="IPR005247">
    <property type="entry name" value="YbhB_YbcL/LppC-like"/>
</dbReference>
<reference evidence="1 2" key="1">
    <citation type="journal article" date="2015" name="Genome Announc.">
        <title>Expanding the biotechnology potential of lactobacilli through comparative genomics of 213 strains and associated genera.</title>
        <authorList>
            <person name="Sun Z."/>
            <person name="Harris H.M."/>
            <person name="McCann A."/>
            <person name="Guo C."/>
            <person name="Argimon S."/>
            <person name="Zhang W."/>
            <person name="Yang X."/>
            <person name="Jeffery I.B."/>
            <person name="Cooney J.C."/>
            <person name="Kagawa T.F."/>
            <person name="Liu W."/>
            <person name="Song Y."/>
            <person name="Salvetti E."/>
            <person name="Wrobel A."/>
            <person name="Rasinkangas P."/>
            <person name="Parkhill J."/>
            <person name="Rea M.C."/>
            <person name="O'Sullivan O."/>
            <person name="Ritari J."/>
            <person name="Douillard F.P."/>
            <person name="Paul Ross R."/>
            <person name="Yang R."/>
            <person name="Briner A.E."/>
            <person name="Felis G.E."/>
            <person name="de Vos W.M."/>
            <person name="Barrangou R."/>
            <person name="Klaenhammer T.R."/>
            <person name="Caufield P.W."/>
            <person name="Cui Y."/>
            <person name="Zhang H."/>
            <person name="O'Toole P.W."/>
        </authorList>
    </citation>
    <scope>NUCLEOTIDE SEQUENCE [LARGE SCALE GENOMIC DNA]</scope>
    <source>
        <strain evidence="1 2">DSM 20335</strain>
    </source>
</reference>
<dbReference type="PATRIC" id="fig|1423738.3.peg.508"/>
<proteinExistence type="predicted"/>
<dbReference type="AlphaFoldDB" id="A0A0R2BKL9"/>
<evidence type="ECO:0000313" key="1">
    <source>
        <dbReference type="EMBL" id="KRM79802.1"/>
    </source>
</evidence>
<organism evidence="1 2">
    <name type="scientific">Lapidilactobacillus dextrinicus DSM 20335</name>
    <dbReference type="NCBI Taxonomy" id="1423738"/>
    <lineage>
        <taxon>Bacteria</taxon>
        <taxon>Bacillati</taxon>
        <taxon>Bacillota</taxon>
        <taxon>Bacilli</taxon>
        <taxon>Lactobacillales</taxon>
        <taxon>Lactobacillaceae</taxon>
        <taxon>Lapidilactobacillus</taxon>
    </lineage>
</organism>
<dbReference type="SUPFAM" id="SSF49777">
    <property type="entry name" value="PEBP-like"/>
    <property type="match status" value="1"/>
</dbReference>
<name>A0A0R2BKL9_9LACO</name>
<accession>A0A0R2BKL9</accession>
<dbReference type="Pfam" id="PF01161">
    <property type="entry name" value="PBP"/>
    <property type="match status" value="1"/>
</dbReference>
<dbReference type="Gene3D" id="3.90.280.10">
    <property type="entry name" value="PEBP-like"/>
    <property type="match status" value="1"/>
</dbReference>
<comment type="caution">
    <text evidence="1">The sequence shown here is derived from an EMBL/GenBank/DDBJ whole genome shotgun (WGS) entry which is preliminary data.</text>
</comment>
<sequence length="176" mass="19771">MEDVILEIILPHDQNGYLPDQYSKHAAKENLRDGFPIISPPVIINNVPVEAKTLALTFLDFDAVPVGGFVWIHWLAANIPAKTQVKIPENASQVNDLSFIQGRNSNAGALAYHDDPLINQRYVGPQPPDRDHQYQLTVYALRDKLNLQAGYWLNDFYREAEGLIITSSQLLIPGRV</sequence>
<dbReference type="PANTHER" id="PTHR30289">
    <property type="entry name" value="UNCHARACTERIZED PROTEIN YBCL-RELATED"/>
    <property type="match status" value="1"/>
</dbReference>
<dbReference type="STRING" id="1423738.FC84_GL000498"/>
<dbReference type="InterPro" id="IPR036610">
    <property type="entry name" value="PEBP-like_sf"/>
</dbReference>
<gene>
    <name evidence="1" type="ORF">FC84_GL000498</name>
</gene>
<dbReference type="EMBL" id="AYYK01000001">
    <property type="protein sequence ID" value="KRM79802.1"/>
    <property type="molecule type" value="Genomic_DNA"/>
</dbReference>
<dbReference type="CDD" id="cd00865">
    <property type="entry name" value="PEBP_bact_arch"/>
    <property type="match status" value="1"/>
</dbReference>
<evidence type="ECO:0000313" key="2">
    <source>
        <dbReference type="Proteomes" id="UP000051813"/>
    </source>
</evidence>